<keyword evidence="7" id="KW-0520">NAD</keyword>
<reference evidence="11 12" key="1">
    <citation type="submission" date="2022-12" db="EMBL/GenBank/DDBJ databases">
        <title>Dasania phycosphaerae sp. nov., isolated from particulate material of the south coast of Korea.</title>
        <authorList>
            <person name="Jiang Y."/>
        </authorList>
    </citation>
    <scope>NUCLEOTIDE SEQUENCE [LARGE SCALE GENOMIC DNA]</scope>
    <source>
        <strain evidence="11 12">GY-19</strain>
    </source>
</reference>
<dbReference type="Pfam" id="PF20463">
    <property type="entry name" value="PDH_C"/>
    <property type="match status" value="1"/>
</dbReference>
<name>A0A9J6RRW8_9GAMM</name>
<dbReference type="Gene3D" id="3.40.50.720">
    <property type="entry name" value="NAD(P)-binding Rossmann-like Domain"/>
    <property type="match status" value="1"/>
</dbReference>
<comment type="pathway">
    <text evidence="1">Amino-acid biosynthesis; L-tyrosine biosynthesis; (4-hydroxyphenyl)pyruvate from prephenate (NAD(+) route): step 1/1.</text>
</comment>
<dbReference type="InterPro" id="IPR036291">
    <property type="entry name" value="NAD(P)-bd_dom_sf"/>
</dbReference>
<comment type="catalytic activity">
    <reaction evidence="9">
        <text>prephenate + NAD(+) = 3-(4-hydroxyphenyl)pyruvate + CO2 + NADH</text>
        <dbReference type="Rhea" id="RHEA:13869"/>
        <dbReference type="ChEBI" id="CHEBI:16526"/>
        <dbReference type="ChEBI" id="CHEBI:29934"/>
        <dbReference type="ChEBI" id="CHEBI:36242"/>
        <dbReference type="ChEBI" id="CHEBI:57540"/>
        <dbReference type="ChEBI" id="CHEBI:57945"/>
        <dbReference type="EC" id="1.3.1.12"/>
    </reaction>
</comment>
<keyword evidence="5" id="KW-0028">Amino-acid biosynthesis</keyword>
<dbReference type="InterPro" id="IPR046826">
    <property type="entry name" value="PDH_N"/>
</dbReference>
<evidence type="ECO:0000256" key="9">
    <source>
        <dbReference type="ARBA" id="ARBA00049260"/>
    </source>
</evidence>
<dbReference type="FunFam" id="3.40.50.720:FF:000208">
    <property type="entry name" value="Prephenate dehydrogenase"/>
    <property type="match status" value="1"/>
</dbReference>
<dbReference type="InterPro" id="IPR008927">
    <property type="entry name" value="6-PGluconate_DH-like_C_sf"/>
</dbReference>
<dbReference type="GO" id="GO:0006571">
    <property type="term" value="P:tyrosine biosynthetic process"/>
    <property type="evidence" value="ECO:0007669"/>
    <property type="project" value="UniProtKB-KW"/>
</dbReference>
<evidence type="ECO:0000256" key="4">
    <source>
        <dbReference type="ARBA" id="ARBA00022498"/>
    </source>
</evidence>
<dbReference type="InterPro" id="IPR050812">
    <property type="entry name" value="Preph/Arog_dehydrog"/>
</dbReference>
<gene>
    <name evidence="11" type="ORF">O0V09_17030</name>
</gene>
<dbReference type="PANTHER" id="PTHR21363:SF0">
    <property type="entry name" value="PREPHENATE DEHYDROGENASE [NADP(+)]"/>
    <property type="match status" value="1"/>
</dbReference>
<evidence type="ECO:0000256" key="8">
    <source>
        <dbReference type="ARBA" id="ARBA00023141"/>
    </source>
</evidence>
<comment type="similarity">
    <text evidence="2">Belongs to the prephenate/arogenate dehydrogenase family.</text>
</comment>
<dbReference type="Pfam" id="PF02153">
    <property type="entry name" value="PDH_N"/>
    <property type="match status" value="1"/>
</dbReference>
<dbReference type="EMBL" id="JAPTGG010000018">
    <property type="protein sequence ID" value="MCZ0866912.1"/>
    <property type="molecule type" value="Genomic_DNA"/>
</dbReference>
<evidence type="ECO:0000313" key="11">
    <source>
        <dbReference type="EMBL" id="MCZ0866912.1"/>
    </source>
</evidence>
<dbReference type="RefSeq" id="WP_258332862.1">
    <property type="nucleotide sequence ID" value="NZ_JAPTGG010000018.1"/>
</dbReference>
<dbReference type="FunFam" id="1.10.3660.10:FF:000003">
    <property type="entry name" value="Prephenate dehydrogenase"/>
    <property type="match status" value="1"/>
</dbReference>
<evidence type="ECO:0000256" key="2">
    <source>
        <dbReference type="ARBA" id="ARBA00007964"/>
    </source>
</evidence>
<dbReference type="Gene3D" id="1.10.3660.10">
    <property type="entry name" value="6-phosphogluconate dehydrogenase C-terminal like domain"/>
    <property type="match status" value="1"/>
</dbReference>
<protein>
    <recommendedName>
        <fullName evidence="3">prephenate dehydrogenase</fullName>
        <ecNumber evidence="3">1.3.1.12</ecNumber>
    </recommendedName>
</protein>
<dbReference type="GO" id="GO:0070403">
    <property type="term" value="F:NAD+ binding"/>
    <property type="evidence" value="ECO:0007669"/>
    <property type="project" value="InterPro"/>
</dbReference>
<accession>A0A9J6RRW8</accession>
<organism evidence="11 12">
    <name type="scientific">Dasania phycosphaerae</name>
    <dbReference type="NCBI Taxonomy" id="2950436"/>
    <lineage>
        <taxon>Bacteria</taxon>
        <taxon>Pseudomonadati</taxon>
        <taxon>Pseudomonadota</taxon>
        <taxon>Gammaproteobacteria</taxon>
        <taxon>Cellvibrionales</taxon>
        <taxon>Spongiibacteraceae</taxon>
        <taxon>Dasania</taxon>
    </lineage>
</organism>
<dbReference type="AlphaFoldDB" id="A0A9J6RRW8"/>
<evidence type="ECO:0000313" key="12">
    <source>
        <dbReference type="Proteomes" id="UP001069090"/>
    </source>
</evidence>
<dbReference type="SUPFAM" id="SSF51735">
    <property type="entry name" value="NAD(P)-binding Rossmann-fold domains"/>
    <property type="match status" value="1"/>
</dbReference>
<evidence type="ECO:0000256" key="7">
    <source>
        <dbReference type="ARBA" id="ARBA00023027"/>
    </source>
</evidence>
<evidence type="ECO:0000256" key="6">
    <source>
        <dbReference type="ARBA" id="ARBA00023002"/>
    </source>
</evidence>
<dbReference type="InterPro" id="IPR003099">
    <property type="entry name" value="Prephen_DH"/>
</dbReference>
<dbReference type="GO" id="GO:0004665">
    <property type="term" value="F:prephenate dehydrogenase (NADP+) activity"/>
    <property type="evidence" value="ECO:0007669"/>
    <property type="project" value="InterPro"/>
</dbReference>
<evidence type="ECO:0000259" key="10">
    <source>
        <dbReference type="PROSITE" id="PS51176"/>
    </source>
</evidence>
<keyword evidence="4" id="KW-0827">Tyrosine biosynthesis</keyword>
<dbReference type="GO" id="GO:0008977">
    <property type="term" value="F:prephenate dehydrogenase (NAD+) activity"/>
    <property type="evidence" value="ECO:0007669"/>
    <property type="project" value="UniProtKB-EC"/>
</dbReference>
<sequence length="300" mass="32376">MASVNRITVLAVGLIGGSLAKALREKNYANEIVGWGRNESTLQRAIELGVIDSYELDLAQAVQGSDIVVIATPTLIAVDMLQQLAELVPATTIITDVASVKGNLLRAAKQFFGEVPANLVLGHPIAGSEKSGVEAVNEKLFINHRVILTPSQETSIEAVSTITDMWEVTGADVVTMAVDDHDEVLAATSHLPHILAYALVDALAGQKEQQDIFRFAAGGFRDFTRIASSDPKMWHDIALANDKALLKMIDLFSAQMNELRDAIAKADSEAITGCFTRAKAARDHFSDILSKQHQSTITDE</sequence>
<keyword evidence="12" id="KW-1185">Reference proteome</keyword>
<dbReference type="SUPFAM" id="SSF48179">
    <property type="entry name" value="6-phosphogluconate dehydrogenase C-terminal domain-like"/>
    <property type="match status" value="1"/>
</dbReference>
<proteinExistence type="inferred from homology"/>
<dbReference type="PANTHER" id="PTHR21363">
    <property type="entry name" value="PREPHENATE DEHYDROGENASE"/>
    <property type="match status" value="1"/>
</dbReference>
<evidence type="ECO:0000256" key="5">
    <source>
        <dbReference type="ARBA" id="ARBA00022605"/>
    </source>
</evidence>
<feature type="domain" description="Prephenate/arogenate dehydrogenase" evidence="10">
    <location>
        <begin position="5"/>
        <end position="293"/>
    </location>
</feature>
<keyword evidence="6" id="KW-0560">Oxidoreductase</keyword>
<dbReference type="PROSITE" id="PS51176">
    <property type="entry name" value="PDH_ADH"/>
    <property type="match status" value="1"/>
</dbReference>
<dbReference type="Proteomes" id="UP001069090">
    <property type="component" value="Unassembled WGS sequence"/>
</dbReference>
<evidence type="ECO:0000256" key="1">
    <source>
        <dbReference type="ARBA" id="ARBA00005067"/>
    </source>
</evidence>
<dbReference type="EC" id="1.3.1.12" evidence="3"/>
<evidence type="ECO:0000256" key="3">
    <source>
        <dbReference type="ARBA" id="ARBA00012068"/>
    </source>
</evidence>
<dbReference type="InterPro" id="IPR046825">
    <property type="entry name" value="PDH_C"/>
</dbReference>
<keyword evidence="8" id="KW-0057">Aromatic amino acid biosynthesis</keyword>
<comment type="caution">
    <text evidence="11">The sequence shown here is derived from an EMBL/GenBank/DDBJ whole genome shotgun (WGS) entry which is preliminary data.</text>
</comment>